<reference evidence="12 13" key="1">
    <citation type="submission" date="2024-01" db="EMBL/GenBank/DDBJ databases">
        <title>The genome of the rayed Mediterranean limpet Patella caerulea (Linnaeus, 1758).</title>
        <authorList>
            <person name="Anh-Thu Weber A."/>
            <person name="Halstead-Nussloch G."/>
        </authorList>
    </citation>
    <scope>NUCLEOTIDE SEQUENCE [LARGE SCALE GENOMIC DNA]</scope>
    <source>
        <strain evidence="12">AATW-2023a</strain>
        <tissue evidence="12">Whole specimen</tissue>
    </source>
</reference>
<evidence type="ECO:0000313" key="12">
    <source>
        <dbReference type="EMBL" id="KAK6182607.1"/>
    </source>
</evidence>
<keyword evidence="13" id="KW-1185">Reference proteome</keyword>
<comment type="subcellular location">
    <subcellularLocation>
        <location evidence="11">Cell membrane</location>
    </subcellularLocation>
</comment>
<feature type="binding site" evidence="10">
    <location>
        <position position="64"/>
    </location>
    <ligand>
        <name>Mg(2+)</name>
        <dbReference type="ChEBI" id="CHEBI:18420"/>
    </ligand>
</feature>
<dbReference type="InterPro" id="IPR011025">
    <property type="entry name" value="GproteinA_insert"/>
</dbReference>
<evidence type="ECO:0000256" key="1">
    <source>
        <dbReference type="ARBA" id="ARBA00003069"/>
    </source>
</evidence>
<accession>A0AAN8PRF2</accession>
<comment type="function">
    <text evidence="11">Guanine nucleotide-binding proteins (G proteins) function as transducers in numerous signaling pathways controlled by G protein-coupled receptors (GPCRs).</text>
</comment>
<dbReference type="GO" id="GO:0005525">
    <property type="term" value="F:GTP binding"/>
    <property type="evidence" value="ECO:0007669"/>
    <property type="project" value="UniProtKB-UniRule"/>
</dbReference>
<comment type="caution">
    <text evidence="12">The sequence shown here is derived from an EMBL/GenBank/DDBJ whole genome shotgun (WGS) entry which is preliminary data.</text>
</comment>
<dbReference type="PRINTS" id="PR00443">
    <property type="entry name" value="GPROTEINAS"/>
</dbReference>
<name>A0AAN8PRF2_PATCE</name>
<protein>
    <recommendedName>
        <fullName evidence="11">Guanine nucleotide-binding protein G(s) subunit alpha</fullName>
    </recommendedName>
    <alternativeName>
        <fullName evidence="11">Adenylate cyclase-stimulating G alpha protein</fullName>
    </alternativeName>
</protein>
<evidence type="ECO:0000256" key="4">
    <source>
        <dbReference type="ARBA" id="ARBA00022723"/>
    </source>
</evidence>
<dbReference type="AlphaFoldDB" id="A0AAN8PRF2"/>
<evidence type="ECO:0000256" key="11">
    <source>
        <dbReference type="RuleBase" id="RU369121"/>
    </source>
</evidence>
<dbReference type="GO" id="GO:0031683">
    <property type="term" value="F:G-protein beta/gamma-subunit complex binding"/>
    <property type="evidence" value="ECO:0007669"/>
    <property type="project" value="UniProtKB-UniRule"/>
</dbReference>
<evidence type="ECO:0000256" key="8">
    <source>
        <dbReference type="ARBA" id="ARBA00023224"/>
    </source>
</evidence>
<feature type="binding site" evidence="10">
    <location>
        <position position="197"/>
    </location>
    <ligand>
        <name>Mg(2+)</name>
        <dbReference type="ChEBI" id="CHEBI:18420"/>
    </ligand>
</feature>
<dbReference type="PANTHER" id="PTHR10218:SF367">
    <property type="entry name" value="GUANINE NUCLEOTIDE-BINDING PROTEIN G(F) SUBUNIT ALPHA"/>
    <property type="match status" value="1"/>
</dbReference>
<dbReference type="GO" id="GO:0007191">
    <property type="term" value="P:adenylate cyclase-activating dopamine receptor signaling pathway"/>
    <property type="evidence" value="ECO:0007669"/>
    <property type="project" value="TreeGrafter"/>
</dbReference>
<feature type="binding site" evidence="9">
    <location>
        <begin position="60"/>
        <end position="65"/>
    </location>
    <ligand>
        <name>GTP</name>
        <dbReference type="ChEBI" id="CHEBI:37565"/>
    </ligand>
</feature>
<keyword evidence="11" id="KW-0472">Membrane</keyword>
<dbReference type="CDD" id="cd00066">
    <property type="entry name" value="G-alpha"/>
    <property type="match status" value="1"/>
</dbReference>
<dbReference type="Pfam" id="PF00503">
    <property type="entry name" value="G-alpha"/>
    <property type="match status" value="1"/>
</dbReference>
<feature type="binding site" evidence="9">
    <location>
        <begin position="289"/>
        <end position="292"/>
    </location>
    <ligand>
        <name>GTP</name>
        <dbReference type="ChEBI" id="CHEBI:37565"/>
    </ligand>
</feature>
<gene>
    <name evidence="12" type="ORF">SNE40_010253</name>
</gene>
<dbReference type="InterPro" id="IPR000367">
    <property type="entry name" value="Gprotein_alpha_S"/>
</dbReference>
<dbReference type="SMART" id="SM00275">
    <property type="entry name" value="G_alpha"/>
    <property type="match status" value="1"/>
</dbReference>
<evidence type="ECO:0000256" key="7">
    <source>
        <dbReference type="ARBA" id="ARBA00023134"/>
    </source>
</evidence>
<feature type="binding site" evidence="9">
    <location>
        <begin position="191"/>
        <end position="197"/>
    </location>
    <ligand>
        <name>GTP</name>
        <dbReference type="ChEBI" id="CHEBI:37565"/>
    </ligand>
</feature>
<organism evidence="12 13">
    <name type="scientific">Patella caerulea</name>
    <name type="common">Rayed Mediterranean limpet</name>
    <dbReference type="NCBI Taxonomy" id="87958"/>
    <lineage>
        <taxon>Eukaryota</taxon>
        <taxon>Metazoa</taxon>
        <taxon>Spiralia</taxon>
        <taxon>Lophotrochozoa</taxon>
        <taxon>Mollusca</taxon>
        <taxon>Gastropoda</taxon>
        <taxon>Patellogastropoda</taxon>
        <taxon>Patelloidea</taxon>
        <taxon>Patellidae</taxon>
        <taxon>Patella</taxon>
    </lineage>
</organism>
<dbReference type="Gene3D" id="3.40.50.300">
    <property type="entry name" value="P-loop containing nucleotide triphosphate hydrolases"/>
    <property type="match status" value="1"/>
</dbReference>
<dbReference type="GO" id="GO:0003924">
    <property type="term" value="F:GTPase activity"/>
    <property type="evidence" value="ECO:0007669"/>
    <property type="project" value="UniProtKB-UniRule"/>
</dbReference>
<keyword evidence="5 9" id="KW-0547">Nucleotide-binding</keyword>
<evidence type="ECO:0000313" key="13">
    <source>
        <dbReference type="Proteomes" id="UP001347796"/>
    </source>
</evidence>
<keyword evidence="6 10" id="KW-0460">Magnesium</keyword>
<keyword evidence="11" id="KW-1003">Cell membrane</keyword>
<keyword evidence="4 10" id="KW-0479">Metal-binding</keyword>
<dbReference type="SUPFAM" id="SSF47895">
    <property type="entry name" value="Transducin (alpha subunit), insertion domain"/>
    <property type="match status" value="1"/>
</dbReference>
<dbReference type="PRINTS" id="PR00318">
    <property type="entry name" value="GPROTEINA"/>
</dbReference>
<dbReference type="GO" id="GO:0005737">
    <property type="term" value="C:cytoplasm"/>
    <property type="evidence" value="ECO:0007669"/>
    <property type="project" value="TreeGrafter"/>
</dbReference>
<dbReference type="InterPro" id="IPR027417">
    <property type="entry name" value="P-loop_NTPase"/>
</dbReference>
<keyword evidence="7 9" id="KW-0342">GTP-binding</keyword>
<feature type="binding site" evidence="9">
    <location>
        <begin position="220"/>
        <end position="224"/>
    </location>
    <ligand>
        <name>GTP</name>
        <dbReference type="ChEBI" id="CHEBI:37565"/>
    </ligand>
</feature>
<evidence type="ECO:0000256" key="9">
    <source>
        <dbReference type="PIRSR" id="PIRSR601019-1"/>
    </source>
</evidence>
<dbReference type="GO" id="GO:0005834">
    <property type="term" value="C:heterotrimeric G-protein complex"/>
    <property type="evidence" value="ECO:0007669"/>
    <property type="project" value="UniProtKB-UniRule"/>
</dbReference>
<dbReference type="PROSITE" id="PS51882">
    <property type="entry name" value="G_ALPHA"/>
    <property type="match status" value="1"/>
</dbReference>
<evidence type="ECO:0000256" key="3">
    <source>
        <dbReference type="ARBA" id="ARBA00011356"/>
    </source>
</evidence>
<evidence type="ECO:0000256" key="6">
    <source>
        <dbReference type="ARBA" id="ARBA00022842"/>
    </source>
</evidence>
<dbReference type="InterPro" id="IPR001019">
    <property type="entry name" value="Gprotein_alpha_su"/>
</dbReference>
<dbReference type="PANTHER" id="PTHR10218">
    <property type="entry name" value="GTP-BINDING PROTEIN ALPHA SUBUNIT"/>
    <property type="match status" value="1"/>
</dbReference>
<keyword evidence="8 11" id="KW-0807">Transducer</keyword>
<dbReference type="Gene3D" id="1.10.400.10">
    <property type="entry name" value="GI Alpha 1, domain 2-like"/>
    <property type="match status" value="1"/>
</dbReference>
<dbReference type="Proteomes" id="UP001347796">
    <property type="component" value="Unassembled WGS sequence"/>
</dbReference>
<proteinExistence type="inferred from homology"/>
<evidence type="ECO:0000256" key="5">
    <source>
        <dbReference type="ARBA" id="ARBA00022741"/>
    </source>
</evidence>
<sequence length="431" mass="50221">MRDHVMSCFGTCVEESTKFYNTPEESKKARLRDKQLTRLLHKYHKEDMKRLKLLLLGTGESGKSTITKQMKIIHINGFDNHERLSKIVDIKRNIRDAILSMAGAMHNLSIPLQDESNQPCLEYVLREASNTEQEITQEFLEKTQQLWSDGGIQECYEQSHRYQLIDCAKYFLDRLDEIRRDDYIPNDQDILRCRAITNSIQHIEFNVPDAGDQVKFSVYDVGGQRGERKKWIQVFDSVVAILFVADASTFDQCLLEDSDKNRLLEALEIFEQVWNNRFLRNVSVLLFINKIDILAEKVLRGRSIQQLNELYPDVFPEYSSFNPSNSAKLEFMESFPGGSDIHKKKGRSASRPDIDPEVVKTAVYIKHLFMKIVKGELKLKETFEPHDKEWHSQHNCEYYYTCAVDTNNVKKVLNGCRTVIIRKHLERFGII</sequence>
<dbReference type="GO" id="GO:0001664">
    <property type="term" value="F:G protein-coupled receptor binding"/>
    <property type="evidence" value="ECO:0007669"/>
    <property type="project" value="TreeGrafter"/>
</dbReference>
<dbReference type="FunFam" id="1.10.400.10:FF:000010">
    <property type="entry name" value="Guanine nucleotide-binding protein alpha-13 subunit"/>
    <property type="match status" value="1"/>
</dbReference>
<evidence type="ECO:0000256" key="2">
    <source>
        <dbReference type="ARBA" id="ARBA00007172"/>
    </source>
</evidence>
<comment type="similarity">
    <text evidence="2 11">Belongs to the G-alpha family. G(s) subfamily.</text>
</comment>
<dbReference type="EMBL" id="JAZGQO010000007">
    <property type="protein sequence ID" value="KAK6182607.1"/>
    <property type="molecule type" value="Genomic_DNA"/>
</dbReference>
<comment type="subunit">
    <text evidence="3 11">G proteins are composed of 3 units; alpha, beta and gamma. The alpha chain contains the guanine nucleotide binding site.</text>
</comment>
<dbReference type="GO" id="GO:0046872">
    <property type="term" value="F:metal ion binding"/>
    <property type="evidence" value="ECO:0007669"/>
    <property type="project" value="UniProtKB-UniRule"/>
</dbReference>
<dbReference type="SUPFAM" id="SSF52540">
    <property type="entry name" value="P-loop containing nucleoside triphosphate hydrolases"/>
    <property type="match status" value="1"/>
</dbReference>
<dbReference type="GO" id="GO:0007606">
    <property type="term" value="P:sensory perception of chemical stimulus"/>
    <property type="evidence" value="ECO:0007669"/>
    <property type="project" value="TreeGrafter"/>
</dbReference>
<evidence type="ECO:0000256" key="10">
    <source>
        <dbReference type="PIRSR" id="PIRSR601019-2"/>
    </source>
</evidence>
<comment type="function">
    <text evidence="1">Guanine nucleotide-binding proteins (G proteins) are involved as modulators or transducers in various transmembrane signaling systems.</text>
</comment>